<feature type="region of interest" description="Disordered" evidence="1">
    <location>
        <begin position="82"/>
        <end position="125"/>
    </location>
</feature>
<name>A0ABU1Q656_9PSEU</name>
<gene>
    <name evidence="3" type="ORF">J2S66_006769</name>
</gene>
<keyword evidence="4" id="KW-1185">Reference proteome</keyword>
<reference evidence="3 4" key="1">
    <citation type="submission" date="2023-07" db="EMBL/GenBank/DDBJ databases">
        <title>Sequencing the genomes of 1000 actinobacteria strains.</title>
        <authorList>
            <person name="Klenk H.-P."/>
        </authorList>
    </citation>
    <scope>NUCLEOTIDE SEQUENCE [LARGE SCALE GENOMIC DNA]</scope>
    <source>
        <strain evidence="3 4">DSM 43749</strain>
    </source>
</reference>
<dbReference type="Proteomes" id="UP001268819">
    <property type="component" value="Unassembled WGS sequence"/>
</dbReference>
<sequence length="161" mass="17364">MGRSRGGWTNKLHLACEQGCRPLSLLVTAGQRGDSPQFTPVIERIAVPRHGGGWARTRPDRVLADKAYSSKANRAYLRDRGIKATIDQPRDQAPTARPKAPTVDGHPPSTRRSTSNAMPSSAVSTCSNSTVAGTALYVLHTPGRALRVLLPRAGRGCHLHR</sequence>
<evidence type="ECO:0000313" key="4">
    <source>
        <dbReference type="Proteomes" id="UP001268819"/>
    </source>
</evidence>
<dbReference type="Pfam" id="PF01609">
    <property type="entry name" value="DDE_Tnp_1"/>
    <property type="match status" value="1"/>
</dbReference>
<evidence type="ECO:0000259" key="2">
    <source>
        <dbReference type="Pfam" id="PF01609"/>
    </source>
</evidence>
<dbReference type="EMBL" id="JAVDSG010000001">
    <property type="protein sequence ID" value="MDR6598385.1"/>
    <property type="molecule type" value="Genomic_DNA"/>
</dbReference>
<feature type="compositionally biased region" description="Polar residues" evidence="1">
    <location>
        <begin position="110"/>
        <end position="125"/>
    </location>
</feature>
<proteinExistence type="predicted"/>
<accession>A0ABU1Q656</accession>
<comment type="caution">
    <text evidence="3">The sequence shown here is derived from an EMBL/GenBank/DDBJ whole genome shotgun (WGS) entry which is preliminary data.</text>
</comment>
<organism evidence="3 4">
    <name type="scientific">Saccharothrix longispora</name>
    <dbReference type="NCBI Taxonomy" id="33920"/>
    <lineage>
        <taxon>Bacteria</taxon>
        <taxon>Bacillati</taxon>
        <taxon>Actinomycetota</taxon>
        <taxon>Actinomycetes</taxon>
        <taxon>Pseudonocardiales</taxon>
        <taxon>Pseudonocardiaceae</taxon>
        <taxon>Saccharothrix</taxon>
    </lineage>
</organism>
<dbReference type="InterPro" id="IPR002559">
    <property type="entry name" value="Transposase_11"/>
</dbReference>
<evidence type="ECO:0000256" key="1">
    <source>
        <dbReference type="SAM" id="MobiDB-lite"/>
    </source>
</evidence>
<dbReference type="RefSeq" id="WP_310312900.1">
    <property type="nucleotide sequence ID" value="NZ_BAAAXB010000001.1"/>
</dbReference>
<evidence type="ECO:0000313" key="3">
    <source>
        <dbReference type="EMBL" id="MDR6598385.1"/>
    </source>
</evidence>
<feature type="domain" description="Transposase IS4-like" evidence="2">
    <location>
        <begin position="11"/>
        <end position="97"/>
    </location>
</feature>
<protein>
    <recommendedName>
        <fullName evidence="2">Transposase IS4-like domain-containing protein</fullName>
    </recommendedName>
</protein>